<keyword evidence="6" id="KW-1185">Reference proteome</keyword>
<keyword evidence="1 2" id="KW-0238">DNA-binding</keyword>
<name>A0ABW2HCM4_9MICO</name>
<dbReference type="PANTHER" id="PTHR10302:SF0">
    <property type="entry name" value="SINGLE-STRANDED DNA-BINDING PROTEIN, MITOCHONDRIAL"/>
    <property type="match status" value="1"/>
</dbReference>
<proteinExistence type="inferred from homology"/>
<comment type="subunit">
    <text evidence="2">Homotetramer.</text>
</comment>
<gene>
    <name evidence="5" type="primary">ssb</name>
    <name evidence="5" type="ORF">ACFQRL_07975</name>
</gene>
<sequence length="189" mass="19843">MSDSITIVGNIATDPHFRRSQNGVTITSFRLASTQRVQDRATGAWSDGDTNWYSVSTYRALADHSFASLRKGERVIVTGRLRIRDWEAGDKHGTSVDIDADAVGHDLLWGTTLFTRDAPPTGAAPASPTDAWATPAVPGAPDAGGAAGWAVPGAEPMPAASTGGAPAEPPTPEPEREAARDPEPETVPF</sequence>
<protein>
    <recommendedName>
        <fullName evidence="2 3">Single-stranded DNA-binding protein</fullName>
        <shortName evidence="2">SSB</shortName>
    </recommendedName>
</protein>
<dbReference type="SUPFAM" id="SSF50249">
    <property type="entry name" value="Nucleic acid-binding proteins"/>
    <property type="match status" value="1"/>
</dbReference>
<dbReference type="HAMAP" id="MF_00984">
    <property type="entry name" value="SSB"/>
    <property type="match status" value="1"/>
</dbReference>
<evidence type="ECO:0000313" key="5">
    <source>
        <dbReference type="EMBL" id="MFC7268890.1"/>
    </source>
</evidence>
<dbReference type="Proteomes" id="UP001596507">
    <property type="component" value="Unassembled WGS sequence"/>
</dbReference>
<organism evidence="5 6">
    <name type="scientific">Microbacterium fluvii</name>
    <dbReference type="NCBI Taxonomy" id="415215"/>
    <lineage>
        <taxon>Bacteria</taxon>
        <taxon>Bacillati</taxon>
        <taxon>Actinomycetota</taxon>
        <taxon>Actinomycetes</taxon>
        <taxon>Micrococcales</taxon>
        <taxon>Microbacteriaceae</taxon>
        <taxon>Microbacterium</taxon>
    </lineage>
</organism>
<comment type="caution">
    <text evidence="5">The sequence shown here is derived from an EMBL/GenBank/DDBJ whole genome shotgun (WGS) entry which is preliminary data.</text>
</comment>
<comment type="caution">
    <text evidence="2">Lacks conserved residue(s) required for the propagation of feature annotation.</text>
</comment>
<evidence type="ECO:0000256" key="2">
    <source>
        <dbReference type="HAMAP-Rule" id="MF_00984"/>
    </source>
</evidence>
<evidence type="ECO:0000313" key="6">
    <source>
        <dbReference type="Proteomes" id="UP001596507"/>
    </source>
</evidence>
<dbReference type="NCBIfam" id="TIGR00621">
    <property type="entry name" value="ssb"/>
    <property type="match status" value="1"/>
</dbReference>
<evidence type="ECO:0000256" key="1">
    <source>
        <dbReference type="ARBA" id="ARBA00023125"/>
    </source>
</evidence>
<dbReference type="Gene3D" id="2.40.50.140">
    <property type="entry name" value="Nucleic acid-binding proteins"/>
    <property type="match status" value="1"/>
</dbReference>
<evidence type="ECO:0000256" key="4">
    <source>
        <dbReference type="SAM" id="MobiDB-lite"/>
    </source>
</evidence>
<reference evidence="6" key="1">
    <citation type="journal article" date="2019" name="Int. J. Syst. Evol. Microbiol.">
        <title>The Global Catalogue of Microorganisms (GCM) 10K type strain sequencing project: providing services to taxonomists for standard genome sequencing and annotation.</title>
        <authorList>
            <consortium name="The Broad Institute Genomics Platform"/>
            <consortium name="The Broad Institute Genome Sequencing Center for Infectious Disease"/>
            <person name="Wu L."/>
            <person name="Ma J."/>
        </authorList>
    </citation>
    <scope>NUCLEOTIDE SEQUENCE [LARGE SCALE GENOMIC DNA]</scope>
    <source>
        <strain evidence="6">CGMCC 1.15772</strain>
    </source>
</reference>
<accession>A0ABW2HCM4</accession>
<feature type="compositionally biased region" description="Basic and acidic residues" evidence="4">
    <location>
        <begin position="173"/>
        <end position="183"/>
    </location>
</feature>
<feature type="region of interest" description="Disordered" evidence="4">
    <location>
        <begin position="119"/>
        <end position="189"/>
    </location>
</feature>
<dbReference type="Pfam" id="PF00436">
    <property type="entry name" value="SSB"/>
    <property type="match status" value="1"/>
</dbReference>
<dbReference type="PROSITE" id="PS50935">
    <property type="entry name" value="SSB"/>
    <property type="match status" value="1"/>
</dbReference>
<dbReference type="RefSeq" id="WP_262873761.1">
    <property type="nucleotide sequence ID" value="NZ_BAABKW010000002.1"/>
</dbReference>
<evidence type="ECO:0000256" key="3">
    <source>
        <dbReference type="RuleBase" id="RU000524"/>
    </source>
</evidence>
<dbReference type="InterPro" id="IPR011344">
    <property type="entry name" value="ssDNA-bd"/>
</dbReference>
<dbReference type="GO" id="GO:0003677">
    <property type="term" value="F:DNA binding"/>
    <property type="evidence" value="ECO:0007669"/>
    <property type="project" value="UniProtKB-KW"/>
</dbReference>
<dbReference type="CDD" id="cd04496">
    <property type="entry name" value="SSB_OBF"/>
    <property type="match status" value="1"/>
</dbReference>
<feature type="compositionally biased region" description="Low complexity" evidence="4">
    <location>
        <begin position="119"/>
        <end position="166"/>
    </location>
</feature>
<dbReference type="InterPro" id="IPR012340">
    <property type="entry name" value="NA-bd_OB-fold"/>
</dbReference>
<dbReference type="PANTHER" id="PTHR10302">
    <property type="entry name" value="SINGLE-STRANDED DNA-BINDING PROTEIN"/>
    <property type="match status" value="1"/>
</dbReference>
<dbReference type="InterPro" id="IPR000424">
    <property type="entry name" value="Primosome_PriB/ssb"/>
</dbReference>
<dbReference type="EMBL" id="JBHTBE010000001">
    <property type="protein sequence ID" value="MFC7268890.1"/>
    <property type="molecule type" value="Genomic_DNA"/>
</dbReference>